<keyword evidence="2" id="KW-0808">Transferase</keyword>
<sequence length="256" mass="28521">MFKALKHNVHVLESVATSSLAAWRGCLVVAVATPPAKPLVLYEFEACPYCRRVREALTALHLDVEIRPCPKGGRVFRPEAEALGGKAQFPLLVDPNTNQTLYESAAIVEHLFRHYAGQPVPASYRARAWQIPMGVLATGASGMRGMTARPSRRPEQPLHLWSFEGSPFSRLVRETLCELELPYTLHNLGKEHWSEIGPARQRLKPGPYRPRPGGKREAFFLKHGRVQVPYLEDPNTGTALFESAAIVAYLESRYAG</sequence>
<dbReference type="SFLD" id="SFLDS00019">
    <property type="entry name" value="Glutathione_Transferase_(cytos"/>
    <property type="match status" value="1"/>
</dbReference>
<dbReference type="InterPro" id="IPR011767">
    <property type="entry name" value="GLR_AS"/>
</dbReference>
<dbReference type="SFLD" id="SFLDG01202">
    <property type="entry name" value="SUF2.2"/>
    <property type="match status" value="1"/>
</dbReference>
<evidence type="ECO:0000259" key="1">
    <source>
        <dbReference type="PROSITE" id="PS50404"/>
    </source>
</evidence>
<feature type="domain" description="GST N-terminal" evidence="1">
    <location>
        <begin position="37"/>
        <end position="119"/>
    </location>
</feature>
<dbReference type="PROSITE" id="PS00195">
    <property type="entry name" value="GLUTAREDOXIN_1"/>
    <property type="match status" value="1"/>
</dbReference>
<dbReference type="PANTHER" id="PTHR45288">
    <property type="entry name" value="THIOREDOXIN FAMILY PROTEIN"/>
    <property type="match status" value="1"/>
</dbReference>
<dbReference type="GO" id="GO:0016740">
    <property type="term" value="F:transferase activity"/>
    <property type="evidence" value="ECO:0007669"/>
    <property type="project" value="UniProtKB-KW"/>
</dbReference>
<evidence type="ECO:0000313" key="2">
    <source>
        <dbReference type="EMBL" id="ONF42885.1"/>
    </source>
</evidence>
<reference evidence="2 3" key="1">
    <citation type="submission" date="2016-12" db="EMBL/GenBank/DDBJ databases">
        <title>Marinobacter lutaoensis whole genome sequencing.</title>
        <authorList>
            <person name="Verma A."/>
            <person name="Krishnamurthi S."/>
        </authorList>
    </citation>
    <scope>NUCLEOTIDE SEQUENCE [LARGE SCALE GENOMIC DNA]</scope>
    <source>
        <strain evidence="2 3">T5054</strain>
    </source>
</reference>
<gene>
    <name evidence="2" type="ORF">BTO32_14505</name>
</gene>
<name>A0A1V2DQE3_9GAMM</name>
<dbReference type="OrthoDB" id="9793736at2"/>
<dbReference type="InterPro" id="IPR036249">
    <property type="entry name" value="Thioredoxin-like_sf"/>
</dbReference>
<dbReference type="InterPro" id="IPR004045">
    <property type="entry name" value="Glutathione_S-Trfase_N"/>
</dbReference>
<dbReference type="STRING" id="135739.BTO32_14505"/>
<dbReference type="SUPFAM" id="SSF52833">
    <property type="entry name" value="Thioredoxin-like"/>
    <property type="match status" value="2"/>
</dbReference>
<dbReference type="EMBL" id="MSCW01000008">
    <property type="protein sequence ID" value="ONF42885.1"/>
    <property type="molecule type" value="Genomic_DNA"/>
</dbReference>
<comment type="caution">
    <text evidence="2">The sequence shown here is derived from an EMBL/GenBank/DDBJ whole genome shotgun (WGS) entry which is preliminary data.</text>
</comment>
<dbReference type="InterPro" id="IPR040079">
    <property type="entry name" value="Glutathione_S-Trfase"/>
</dbReference>
<dbReference type="AlphaFoldDB" id="A0A1V2DQE3"/>
<dbReference type="PROSITE" id="PS51354">
    <property type="entry name" value="GLUTAREDOXIN_2"/>
    <property type="match status" value="1"/>
</dbReference>
<dbReference type="PROSITE" id="PS50404">
    <property type="entry name" value="GST_NTER"/>
    <property type="match status" value="2"/>
</dbReference>
<organism evidence="2 3">
    <name type="scientific">Marinobacter lutaoensis</name>
    <dbReference type="NCBI Taxonomy" id="135739"/>
    <lineage>
        <taxon>Bacteria</taxon>
        <taxon>Pseudomonadati</taxon>
        <taxon>Pseudomonadota</taxon>
        <taxon>Gammaproteobacteria</taxon>
        <taxon>Pseudomonadales</taxon>
        <taxon>Marinobacteraceae</taxon>
        <taxon>Marinobacter</taxon>
    </lineage>
</organism>
<proteinExistence type="predicted"/>
<evidence type="ECO:0000313" key="3">
    <source>
        <dbReference type="Proteomes" id="UP000189339"/>
    </source>
</evidence>
<dbReference type="Proteomes" id="UP000189339">
    <property type="component" value="Unassembled WGS sequence"/>
</dbReference>
<dbReference type="PANTHER" id="PTHR45288:SF2">
    <property type="entry name" value="THIOREDOXIN FAMILY PROTEIN"/>
    <property type="match status" value="1"/>
</dbReference>
<dbReference type="SFLD" id="SFLDG01181">
    <property type="entry name" value="SUF2"/>
    <property type="match status" value="1"/>
</dbReference>
<keyword evidence="3" id="KW-1185">Reference proteome</keyword>
<dbReference type="Gene3D" id="3.40.30.10">
    <property type="entry name" value="Glutaredoxin"/>
    <property type="match status" value="2"/>
</dbReference>
<protein>
    <submittedName>
        <fullName evidence="2">Glutathione S-transferase</fullName>
    </submittedName>
</protein>
<dbReference type="Pfam" id="PF13417">
    <property type="entry name" value="GST_N_3"/>
    <property type="match status" value="2"/>
</dbReference>
<accession>A0A1V2DQE3</accession>
<dbReference type="RefSeq" id="WP_076725352.1">
    <property type="nucleotide sequence ID" value="NZ_MSCW01000008.1"/>
</dbReference>
<feature type="domain" description="GST N-terminal" evidence="1">
    <location>
        <begin position="156"/>
        <end position="256"/>
    </location>
</feature>